<evidence type="ECO:0000256" key="1">
    <source>
        <dbReference type="ARBA" id="ARBA00004429"/>
    </source>
</evidence>
<keyword evidence="5 7" id="KW-1133">Transmembrane helix</keyword>
<keyword evidence="2" id="KW-1003">Cell membrane</keyword>
<name>A0AAW5R3C6_9HYPH</name>
<comment type="function">
    <text evidence="7">Part of the tripartite ATP-independent periplasmic (TRAP) transport system.</text>
</comment>
<dbReference type="PIRSF" id="PIRSF006066">
    <property type="entry name" value="HI0050"/>
    <property type="match status" value="1"/>
</dbReference>
<dbReference type="Proteomes" id="UP001320898">
    <property type="component" value="Unassembled WGS sequence"/>
</dbReference>
<evidence type="ECO:0000313" key="9">
    <source>
        <dbReference type="EMBL" id="MCT8973358.1"/>
    </source>
</evidence>
<comment type="caution">
    <text evidence="9">The sequence shown here is derived from an EMBL/GenBank/DDBJ whole genome shotgun (WGS) entry which is preliminary data.</text>
</comment>
<keyword evidence="3 7" id="KW-0997">Cell inner membrane</keyword>
<feature type="transmembrane region" description="Helical" evidence="7">
    <location>
        <begin position="60"/>
        <end position="80"/>
    </location>
</feature>
<dbReference type="PANTHER" id="PTHR33362">
    <property type="entry name" value="SIALIC ACID TRAP TRANSPORTER PERMEASE PROTEIN SIAT-RELATED"/>
    <property type="match status" value="1"/>
</dbReference>
<evidence type="ECO:0000256" key="7">
    <source>
        <dbReference type="RuleBase" id="RU369079"/>
    </source>
</evidence>
<dbReference type="AlphaFoldDB" id="A0AAW5R3C6"/>
<evidence type="ECO:0000256" key="4">
    <source>
        <dbReference type="ARBA" id="ARBA00022692"/>
    </source>
</evidence>
<comment type="subunit">
    <text evidence="7">The complex comprises the extracytoplasmic solute receptor protein and the two transmembrane proteins.</text>
</comment>
<keyword evidence="4 7" id="KW-0812">Transmembrane</keyword>
<comment type="similarity">
    <text evidence="7">Belongs to the TRAP transporter large permease family.</text>
</comment>
<dbReference type="PANTHER" id="PTHR33362:SF5">
    <property type="entry name" value="C4-DICARBOXYLATE TRAP TRANSPORTER LARGE PERMEASE PROTEIN DCTM"/>
    <property type="match status" value="1"/>
</dbReference>
<dbReference type="InterPro" id="IPR010656">
    <property type="entry name" value="DctM"/>
</dbReference>
<dbReference type="GO" id="GO:0005886">
    <property type="term" value="C:plasma membrane"/>
    <property type="evidence" value="ECO:0007669"/>
    <property type="project" value="UniProtKB-SubCell"/>
</dbReference>
<keyword evidence="10" id="KW-1185">Reference proteome</keyword>
<keyword evidence="6 7" id="KW-0472">Membrane</keyword>
<proteinExistence type="inferred from homology"/>
<keyword evidence="7" id="KW-0813">Transport</keyword>
<feature type="transmembrane region" description="Helical" evidence="7">
    <location>
        <begin position="376"/>
        <end position="395"/>
    </location>
</feature>
<sequence length="438" mass="46120">MDTLTLGYLCVGALFILLALGVPVGVAMGMLGIAGMYFGFGEAFAFGQLRTLPFAVVGNYAFAVLPLFVLMGVLAEAAGITGQLFHAADLWLRRLRGGLYQAVVVGSAMFAAVSGSTIVNAVVFTRLAFPQMVRYGYSRSLAIGSIAASGSFAAMIPPSITMVIYAIITEQSVGKLLMAGIFPGILTAVVYLAGIALLVRLKPSLAPEITDQPSRRERITALRGVTPVIALIALVLGGIYFGFFPPSAAGAVGAFGAFAIAVMRRYRDGIGWLGETLRDAASISCIIFIILIGGLIFSRMLVVSGVIDGFVDLVNTFAGSPVLFMIFVSLMYLALGCFLDTTSMLVVTLPFVFPAVDALAIDPIWFGIVLVKLIEISVITPPVGINLFAVLGAVSGQARFGDVVRGVAPFLLMELLVLALLILFPAIATWLPEQMIAG</sequence>
<reference evidence="9 10" key="1">
    <citation type="submission" date="2022-04" db="EMBL/GenBank/DDBJ databases">
        <authorList>
            <person name="Ye Y.-Q."/>
            <person name="Du Z.-J."/>
        </authorList>
    </citation>
    <scope>NUCLEOTIDE SEQUENCE [LARGE SCALE GENOMIC DNA]</scope>
    <source>
        <strain evidence="9 10">A6E488</strain>
    </source>
</reference>
<feature type="transmembrane region" description="Helical" evidence="7">
    <location>
        <begin position="317"/>
        <end position="339"/>
    </location>
</feature>
<feature type="transmembrane region" description="Helical" evidence="7">
    <location>
        <begin position="6"/>
        <end position="39"/>
    </location>
</feature>
<feature type="transmembrane region" description="Helical" evidence="7">
    <location>
        <begin position="247"/>
        <end position="264"/>
    </location>
</feature>
<evidence type="ECO:0000256" key="2">
    <source>
        <dbReference type="ARBA" id="ARBA00022475"/>
    </source>
</evidence>
<evidence type="ECO:0000256" key="5">
    <source>
        <dbReference type="ARBA" id="ARBA00022989"/>
    </source>
</evidence>
<feature type="transmembrane region" description="Helical" evidence="7">
    <location>
        <begin position="351"/>
        <end position="370"/>
    </location>
</feature>
<evidence type="ECO:0000256" key="6">
    <source>
        <dbReference type="ARBA" id="ARBA00023136"/>
    </source>
</evidence>
<feature type="transmembrane region" description="Helical" evidence="7">
    <location>
        <begin position="276"/>
        <end position="297"/>
    </location>
</feature>
<comment type="subcellular location">
    <subcellularLocation>
        <location evidence="1 7">Cell inner membrane</location>
        <topology evidence="1 7">Multi-pass membrane protein</topology>
    </subcellularLocation>
</comment>
<feature type="transmembrane region" description="Helical" evidence="7">
    <location>
        <begin position="141"/>
        <end position="168"/>
    </location>
</feature>
<gene>
    <name evidence="9" type="ORF">MUB46_15965</name>
</gene>
<evidence type="ECO:0000313" key="10">
    <source>
        <dbReference type="Proteomes" id="UP001320898"/>
    </source>
</evidence>
<feature type="transmembrane region" description="Helical" evidence="7">
    <location>
        <begin position="407"/>
        <end position="431"/>
    </location>
</feature>
<evidence type="ECO:0000259" key="8">
    <source>
        <dbReference type="Pfam" id="PF06808"/>
    </source>
</evidence>
<evidence type="ECO:0000256" key="3">
    <source>
        <dbReference type="ARBA" id="ARBA00022519"/>
    </source>
</evidence>
<dbReference type="GO" id="GO:0022857">
    <property type="term" value="F:transmembrane transporter activity"/>
    <property type="evidence" value="ECO:0007669"/>
    <property type="project" value="UniProtKB-UniRule"/>
</dbReference>
<accession>A0AAW5R3C6</accession>
<organism evidence="9 10">
    <name type="scientific">Microbaculum marinisediminis</name>
    <dbReference type="NCBI Taxonomy" id="2931392"/>
    <lineage>
        <taxon>Bacteria</taxon>
        <taxon>Pseudomonadati</taxon>
        <taxon>Pseudomonadota</taxon>
        <taxon>Alphaproteobacteria</taxon>
        <taxon>Hyphomicrobiales</taxon>
        <taxon>Tepidamorphaceae</taxon>
        <taxon>Microbaculum</taxon>
    </lineage>
</organism>
<feature type="transmembrane region" description="Helical" evidence="7">
    <location>
        <begin position="100"/>
        <end position="129"/>
    </location>
</feature>
<dbReference type="NCBIfam" id="TIGR00786">
    <property type="entry name" value="dctM"/>
    <property type="match status" value="1"/>
</dbReference>
<dbReference type="EMBL" id="JALIDZ010000007">
    <property type="protein sequence ID" value="MCT8973358.1"/>
    <property type="molecule type" value="Genomic_DNA"/>
</dbReference>
<dbReference type="RefSeq" id="WP_261616931.1">
    <property type="nucleotide sequence ID" value="NZ_JALIDZ010000007.1"/>
</dbReference>
<feature type="transmembrane region" description="Helical" evidence="7">
    <location>
        <begin position="180"/>
        <end position="199"/>
    </location>
</feature>
<dbReference type="InterPro" id="IPR004681">
    <property type="entry name" value="TRAP_DctM"/>
</dbReference>
<feature type="transmembrane region" description="Helical" evidence="7">
    <location>
        <begin position="220"/>
        <end position="241"/>
    </location>
</feature>
<protein>
    <recommendedName>
        <fullName evidence="7">TRAP transporter large permease protein</fullName>
    </recommendedName>
</protein>
<dbReference type="Pfam" id="PF06808">
    <property type="entry name" value="DctM"/>
    <property type="match status" value="1"/>
</dbReference>
<feature type="domain" description="TRAP C4-dicarboxylate transport system permease DctM subunit" evidence="8">
    <location>
        <begin position="12"/>
        <end position="427"/>
    </location>
</feature>